<evidence type="ECO:0000313" key="11">
    <source>
        <dbReference type="Proteomes" id="UP001153620"/>
    </source>
</evidence>
<evidence type="ECO:0000313" key="9">
    <source>
        <dbReference type="EMBL" id="AHV85230.1"/>
    </source>
</evidence>
<dbReference type="OrthoDB" id="436496at2759"/>
<name>A0A158URZ9_9DIPT</name>
<keyword evidence="4" id="KW-0479">Metal-binding</keyword>
<reference evidence="10" key="3">
    <citation type="submission" date="2022-10" db="EMBL/GenBank/DDBJ databases">
        <authorList>
            <consortium name="ENA_rothamsted_submissions"/>
            <consortium name="culmorum"/>
            <person name="King R."/>
        </authorList>
    </citation>
    <scope>NUCLEOTIDE SEQUENCE</scope>
</reference>
<keyword evidence="11" id="KW-1185">Reference proteome</keyword>
<sequence length="162" mass="17342">MKFLILALCVAAASAAVVPLSADQASLVKSSWAQVKHSEVDILASIFTANPDIQARFPQFAGKDIDSIKDTGAFATHAGRIVGFFSEIVGLIGNQSNVPALYTLTEQLATSHKARGISTAQFGEFRASLVSYLSNHVSWGENVAAAWNVALDNFFFVLTSNY</sequence>
<dbReference type="PANTHER" id="PTHR47217">
    <property type="entry name" value="GLOBIN-LIKE PROTEIN"/>
    <property type="match status" value="1"/>
</dbReference>
<dbReference type="PANTHER" id="PTHR47217:SF1">
    <property type="entry name" value="GLOBIN-LIKE PROTEIN"/>
    <property type="match status" value="1"/>
</dbReference>
<dbReference type="AlphaFoldDB" id="A0A158URZ9"/>
<evidence type="ECO:0000256" key="7">
    <source>
        <dbReference type="SAM" id="SignalP"/>
    </source>
</evidence>
<dbReference type="GO" id="GO:0005344">
    <property type="term" value="F:oxygen carrier activity"/>
    <property type="evidence" value="ECO:0007669"/>
    <property type="project" value="UniProtKB-KW"/>
</dbReference>
<dbReference type="PROSITE" id="PS01033">
    <property type="entry name" value="GLOBIN"/>
    <property type="match status" value="1"/>
</dbReference>
<feature type="chain" id="PRO_5040669654" evidence="7">
    <location>
        <begin position="16"/>
        <end position="162"/>
    </location>
</feature>
<dbReference type="CDD" id="cd01040">
    <property type="entry name" value="Mb-like"/>
    <property type="match status" value="1"/>
</dbReference>
<keyword evidence="7" id="KW-0732">Signal</keyword>
<keyword evidence="1 6" id="KW-0813">Transport</keyword>
<dbReference type="InterPro" id="IPR012292">
    <property type="entry name" value="Globin/Proto"/>
</dbReference>
<dbReference type="InterPro" id="IPR044399">
    <property type="entry name" value="Mb-like_M"/>
</dbReference>
<keyword evidence="2 6" id="KW-0349">Heme</keyword>
<reference evidence="10" key="2">
    <citation type="submission" date="2022-01" db="EMBL/GenBank/DDBJ databases">
        <authorList>
            <person name="King R."/>
        </authorList>
    </citation>
    <scope>NUCLEOTIDE SEQUENCE</scope>
</reference>
<evidence type="ECO:0000256" key="4">
    <source>
        <dbReference type="ARBA" id="ARBA00022723"/>
    </source>
</evidence>
<dbReference type="GO" id="GO:0046872">
    <property type="term" value="F:metal ion binding"/>
    <property type="evidence" value="ECO:0007669"/>
    <property type="project" value="UniProtKB-KW"/>
</dbReference>
<dbReference type="GO" id="GO:0020037">
    <property type="term" value="F:heme binding"/>
    <property type="evidence" value="ECO:0007669"/>
    <property type="project" value="InterPro"/>
</dbReference>
<dbReference type="Gene3D" id="1.10.490.10">
    <property type="entry name" value="Globins"/>
    <property type="match status" value="1"/>
</dbReference>
<organism evidence="9">
    <name type="scientific">Chironomus riparius</name>
    <dbReference type="NCBI Taxonomy" id="315576"/>
    <lineage>
        <taxon>Eukaryota</taxon>
        <taxon>Metazoa</taxon>
        <taxon>Ecdysozoa</taxon>
        <taxon>Arthropoda</taxon>
        <taxon>Hexapoda</taxon>
        <taxon>Insecta</taxon>
        <taxon>Pterygota</taxon>
        <taxon>Neoptera</taxon>
        <taxon>Endopterygota</taxon>
        <taxon>Diptera</taxon>
        <taxon>Nematocera</taxon>
        <taxon>Chironomoidea</taxon>
        <taxon>Chironomidae</taxon>
        <taxon>Chironominae</taxon>
        <taxon>Chironomus</taxon>
    </lineage>
</organism>
<evidence type="ECO:0000256" key="6">
    <source>
        <dbReference type="RuleBase" id="RU000356"/>
    </source>
</evidence>
<feature type="domain" description="Globin" evidence="8">
    <location>
        <begin position="19"/>
        <end position="162"/>
    </location>
</feature>
<dbReference type="EMBL" id="KC993840">
    <property type="protein sequence ID" value="AHV85230.1"/>
    <property type="molecule type" value="mRNA"/>
</dbReference>
<dbReference type="GO" id="GO:0005576">
    <property type="term" value="C:extracellular region"/>
    <property type="evidence" value="ECO:0007669"/>
    <property type="project" value="InterPro"/>
</dbReference>
<protein>
    <submittedName>
        <fullName evidence="9">Globin 7</fullName>
    </submittedName>
</protein>
<evidence type="ECO:0000256" key="1">
    <source>
        <dbReference type="ARBA" id="ARBA00022448"/>
    </source>
</evidence>
<dbReference type="InterPro" id="IPR002336">
    <property type="entry name" value="Erythrocruorin"/>
</dbReference>
<reference evidence="9" key="1">
    <citation type="submission" date="2013-04" db="EMBL/GenBank/DDBJ databases">
        <title>Molecular gene characterization of monomer hemoglobin genes in Chironomus riparius (Diptera, Chironomidae) and effect analysis in response to various environmental stress conditions on gene and protein level.</title>
        <authorList>
            <person name="Park S.-Y."/>
            <person name="Choi J."/>
        </authorList>
    </citation>
    <scope>NUCLEOTIDE SEQUENCE</scope>
</reference>
<dbReference type="EMBL" id="OU895877">
    <property type="protein sequence ID" value="CAG9801284.1"/>
    <property type="molecule type" value="Genomic_DNA"/>
</dbReference>
<evidence type="ECO:0000256" key="5">
    <source>
        <dbReference type="ARBA" id="ARBA00023004"/>
    </source>
</evidence>
<dbReference type="InterPro" id="IPR000971">
    <property type="entry name" value="Globin"/>
</dbReference>
<evidence type="ECO:0000259" key="8">
    <source>
        <dbReference type="PROSITE" id="PS01033"/>
    </source>
</evidence>
<dbReference type="InterPro" id="IPR009050">
    <property type="entry name" value="Globin-like_sf"/>
</dbReference>
<comment type="similarity">
    <text evidence="6">Belongs to the globin family.</text>
</comment>
<dbReference type="GO" id="GO:0005833">
    <property type="term" value="C:hemoglobin complex"/>
    <property type="evidence" value="ECO:0007669"/>
    <property type="project" value="InterPro"/>
</dbReference>
<dbReference type="GO" id="GO:0019825">
    <property type="term" value="F:oxygen binding"/>
    <property type="evidence" value="ECO:0007669"/>
    <property type="project" value="InterPro"/>
</dbReference>
<keyword evidence="3 6" id="KW-0561">Oxygen transport</keyword>
<dbReference type="Pfam" id="PF00042">
    <property type="entry name" value="Globin"/>
    <property type="match status" value="1"/>
</dbReference>
<gene>
    <name evidence="10" type="ORF">CHIRRI_LOCUS4215</name>
</gene>
<dbReference type="PRINTS" id="PR00611">
    <property type="entry name" value="ERYTHCRUORIN"/>
</dbReference>
<keyword evidence="5" id="KW-0408">Iron</keyword>
<evidence type="ECO:0000256" key="2">
    <source>
        <dbReference type="ARBA" id="ARBA00022617"/>
    </source>
</evidence>
<dbReference type="SUPFAM" id="SSF46458">
    <property type="entry name" value="Globin-like"/>
    <property type="match status" value="1"/>
</dbReference>
<accession>A0A158URZ9</accession>
<feature type="signal peptide" evidence="7">
    <location>
        <begin position="1"/>
        <end position="15"/>
    </location>
</feature>
<evidence type="ECO:0000256" key="3">
    <source>
        <dbReference type="ARBA" id="ARBA00022621"/>
    </source>
</evidence>
<proteinExistence type="evidence at transcript level"/>
<evidence type="ECO:0000313" key="10">
    <source>
        <dbReference type="EMBL" id="CAG9801284.1"/>
    </source>
</evidence>
<dbReference type="Proteomes" id="UP001153620">
    <property type="component" value="Chromosome 1"/>
</dbReference>